<organism evidence="8 9">
    <name type="scientific">Scheffersomyces spartinae</name>
    <dbReference type="NCBI Taxonomy" id="45513"/>
    <lineage>
        <taxon>Eukaryota</taxon>
        <taxon>Fungi</taxon>
        <taxon>Dikarya</taxon>
        <taxon>Ascomycota</taxon>
        <taxon>Saccharomycotina</taxon>
        <taxon>Pichiomycetes</taxon>
        <taxon>Debaryomycetaceae</taxon>
        <taxon>Scheffersomyces</taxon>
    </lineage>
</organism>
<comment type="similarity">
    <text evidence="2">Belongs to the TMEM135 family.</text>
</comment>
<evidence type="ECO:0000256" key="4">
    <source>
        <dbReference type="ARBA" id="ARBA00022989"/>
    </source>
</evidence>
<dbReference type="OrthoDB" id="4021778at2759"/>
<dbReference type="Pfam" id="PF15982">
    <property type="entry name" value="TMEM135_C_rich"/>
    <property type="match status" value="1"/>
</dbReference>
<gene>
    <name evidence="8" type="ORF">KQ657_002165</name>
</gene>
<protein>
    <recommendedName>
        <fullName evidence="7">Transmembrane protein 135 N-terminal domain-containing protein</fullName>
    </recommendedName>
</protein>
<dbReference type="PANTHER" id="PTHR12459">
    <property type="entry name" value="TRANSMEMBRANE PROTEIN 135-RELATED"/>
    <property type="match status" value="1"/>
</dbReference>
<feature type="transmembrane region" description="Helical" evidence="6">
    <location>
        <begin position="306"/>
        <end position="331"/>
    </location>
</feature>
<dbReference type="GeneID" id="66115539"/>
<dbReference type="PANTHER" id="PTHR12459:SF15">
    <property type="entry name" value="TRANSMEMBRANE PROTEIN 135"/>
    <property type="match status" value="1"/>
</dbReference>
<reference evidence="8" key="1">
    <citation type="submission" date="2021-03" db="EMBL/GenBank/DDBJ databases">
        <authorList>
            <person name="Palmer J.M."/>
        </authorList>
    </citation>
    <scope>NUCLEOTIDE SEQUENCE</scope>
    <source>
        <strain evidence="8">ARV_011</strain>
    </source>
</reference>
<comment type="caution">
    <text evidence="8">The sequence shown here is derived from an EMBL/GenBank/DDBJ whole genome shotgun (WGS) entry which is preliminary data.</text>
</comment>
<dbReference type="GO" id="GO:0012505">
    <property type="term" value="C:endomembrane system"/>
    <property type="evidence" value="ECO:0007669"/>
    <property type="project" value="UniProtKB-SubCell"/>
</dbReference>
<keyword evidence="3 6" id="KW-0812">Transmembrane</keyword>
<dbReference type="InterPro" id="IPR031926">
    <property type="entry name" value="TMEM135_N"/>
</dbReference>
<feature type="transmembrane region" description="Helical" evidence="6">
    <location>
        <begin position="399"/>
        <end position="418"/>
    </location>
</feature>
<keyword evidence="5 6" id="KW-0472">Membrane</keyword>
<evidence type="ECO:0000256" key="3">
    <source>
        <dbReference type="ARBA" id="ARBA00022692"/>
    </source>
</evidence>
<dbReference type="RefSeq" id="XP_043051325.1">
    <property type="nucleotide sequence ID" value="XM_043192937.1"/>
</dbReference>
<dbReference type="EMBL" id="JAHMUF010000002">
    <property type="protein sequence ID" value="KAG7195780.1"/>
    <property type="molecule type" value="Genomic_DNA"/>
</dbReference>
<name>A0A9P8AJT9_9ASCO</name>
<accession>A0A9P8AJT9</accession>
<feature type="transmembrane region" description="Helical" evidence="6">
    <location>
        <begin position="103"/>
        <end position="121"/>
    </location>
</feature>
<comment type="subcellular location">
    <subcellularLocation>
        <location evidence="1">Endomembrane system</location>
        <topology evidence="1">Multi-pass membrane protein</topology>
    </subcellularLocation>
</comment>
<evidence type="ECO:0000256" key="6">
    <source>
        <dbReference type="SAM" id="Phobius"/>
    </source>
</evidence>
<evidence type="ECO:0000256" key="5">
    <source>
        <dbReference type="ARBA" id="ARBA00023136"/>
    </source>
</evidence>
<evidence type="ECO:0000259" key="7">
    <source>
        <dbReference type="Pfam" id="PF15982"/>
    </source>
</evidence>
<dbReference type="Proteomes" id="UP000790833">
    <property type="component" value="Unassembled WGS sequence"/>
</dbReference>
<dbReference type="InterPro" id="IPR026749">
    <property type="entry name" value="Tmem135"/>
</dbReference>
<dbReference type="AlphaFoldDB" id="A0A9P8AJT9"/>
<evidence type="ECO:0000256" key="2">
    <source>
        <dbReference type="ARBA" id="ARBA00008924"/>
    </source>
</evidence>
<feature type="transmembrane region" description="Helical" evidence="6">
    <location>
        <begin position="72"/>
        <end position="91"/>
    </location>
</feature>
<feature type="domain" description="Transmembrane protein 135 N-terminal" evidence="7">
    <location>
        <begin position="254"/>
        <end position="390"/>
    </location>
</feature>
<keyword evidence="9" id="KW-1185">Reference proteome</keyword>
<keyword evidence="4 6" id="KW-1133">Transmembrane helix</keyword>
<evidence type="ECO:0000256" key="1">
    <source>
        <dbReference type="ARBA" id="ARBA00004127"/>
    </source>
</evidence>
<proteinExistence type="inferred from homology"/>
<sequence>MNAKIRGLLAFAKTRVGRPAFKAFLIAYLYVTVPRVLGLVLKGMKRKKYKEMAERVLQALIKACDPRKFPMFSAYLIAGINALEIPMYRMVKSYLPLKRPIRRLFLATFLASFITSMVAFPSYQLHVTEKSRYYSLDLTLLVLSRALDTVLSSYFNKILPASIRSFGDPALFIGSCSLIMFAWFYNPDALPPAYSSWITSAANMDPEMKIALRYLREGKLKYGEDLPAGAFLKEYAIKYGRDPKLGDFLQTQPLDCEMVHSFKTKSCELNALWRFVRGFEFAFKIYGPIKFIGLFFPSKNKLKFRLIRALISAIRSSCFLGSFIGLFWYAVCLVRTRLGPKLFPRIPRTRYDTTLCTLGGCVACGFSSFVETKSRRKELALFVAPRALGTIVPTENSKFYLQIEAIVFAMSFSVLVAYSKFAPKKIRGIFGLGFKQIFNADYYK</sequence>
<evidence type="ECO:0000313" key="8">
    <source>
        <dbReference type="EMBL" id="KAG7195780.1"/>
    </source>
</evidence>
<feature type="transmembrane region" description="Helical" evidence="6">
    <location>
        <begin position="21"/>
        <end position="41"/>
    </location>
</feature>
<feature type="transmembrane region" description="Helical" evidence="6">
    <location>
        <begin position="166"/>
        <end position="185"/>
    </location>
</feature>
<evidence type="ECO:0000313" key="9">
    <source>
        <dbReference type="Proteomes" id="UP000790833"/>
    </source>
</evidence>